<dbReference type="SUPFAM" id="SSF82714">
    <property type="entry name" value="Multidrug efflux transporter AcrB TolC docking domain, DN and DC subdomains"/>
    <property type="match status" value="1"/>
</dbReference>
<name>A0A5S3VED1_9GAMM</name>
<protein>
    <recommendedName>
        <fullName evidence="4">AcrB/AcrD/AcrF family protein</fullName>
    </recommendedName>
</protein>
<dbReference type="EMBL" id="PNBX01000002">
    <property type="protein sequence ID" value="TMO70624.1"/>
    <property type="molecule type" value="Genomic_DNA"/>
</dbReference>
<feature type="transmembrane region" description="Helical" evidence="1">
    <location>
        <begin position="12"/>
        <end position="33"/>
    </location>
</feature>
<accession>A0A5S3VED1</accession>
<dbReference type="GO" id="GO:0042910">
    <property type="term" value="F:xenobiotic transmembrane transporter activity"/>
    <property type="evidence" value="ECO:0007669"/>
    <property type="project" value="TreeGrafter"/>
</dbReference>
<evidence type="ECO:0000313" key="2">
    <source>
        <dbReference type="EMBL" id="TMO70624.1"/>
    </source>
</evidence>
<gene>
    <name evidence="2" type="ORF">CWC19_00765</name>
</gene>
<dbReference type="PRINTS" id="PR00702">
    <property type="entry name" value="ACRIFLAVINRP"/>
</dbReference>
<dbReference type="PANTHER" id="PTHR32063">
    <property type="match status" value="1"/>
</dbReference>
<dbReference type="Gene3D" id="3.30.2090.10">
    <property type="entry name" value="Multidrug efflux transporter AcrB TolC docking domain, DN and DC subdomains"/>
    <property type="match status" value="2"/>
</dbReference>
<dbReference type="PANTHER" id="PTHR32063:SF18">
    <property type="entry name" value="CATION EFFLUX SYSTEM PROTEIN"/>
    <property type="match status" value="1"/>
</dbReference>
<dbReference type="InterPro" id="IPR001036">
    <property type="entry name" value="Acrflvin-R"/>
</dbReference>
<feature type="transmembrane region" description="Helical" evidence="1">
    <location>
        <begin position="843"/>
        <end position="861"/>
    </location>
</feature>
<proteinExistence type="predicted"/>
<evidence type="ECO:0008006" key="4">
    <source>
        <dbReference type="Google" id="ProtNLM"/>
    </source>
</evidence>
<feature type="transmembrane region" description="Helical" evidence="1">
    <location>
        <begin position="896"/>
        <end position="921"/>
    </location>
</feature>
<dbReference type="SUPFAM" id="SSF82866">
    <property type="entry name" value="Multidrug efflux transporter AcrB transmembrane domain"/>
    <property type="match status" value="2"/>
</dbReference>
<dbReference type="InterPro" id="IPR027463">
    <property type="entry name" value="AcrB_DN_DC_subdom"/>
</dbReference>
<feature type="transmembrane region" description="Helical" evidence="1">
    <location>
        <begin position="331"/>
        <end position="349"/>
    </location>
</feature>
<sequence length="1007" mass="109979">MPTPNSHWYFQPRLILGIITILALTGLFSWHYANEQEDPSFAYRNGMILLSNPGMSIEQLTDQGVRPIERILSEIDEIHTFSARIKQGYANIDIELKDSIYDTDVIWQRVKDRTRQAANRMGEINLSVHDRVQDTQGIVLSVNSGQGLLEDRRMALVVRDELLKLADVRTASLIGAPQEQLSVAYSSQSMRETGVSPIDIALTLQQSNAQTSLGTLQNPSFTTGVNSLTRLDTLESVKNIQISMPNGQSVPLSSIADIAYRADPQSNEQFWYNGQRTVGIALTLPPDSIRVTETGRLIRNKIDELNQRYAQASITIHLFQPDWTQKRRSSLLSSLLYSCLGVALVLMCLMTFRSALIVSLSIPAIALSAIGLFGMFGGVIHQMTIAGLVLSLGLMVDNSIVMAERIVHHLERGMTRSHAAISAIKELYKPLATATLTTIAAFVPMLLSTGGVADFIATIPILVIICILFSYVISLSFVPILSKLLAYQDKPTNRITRIFNTTGGHIAHGALNYPKATLMVSLCVITLLLSLPASKGEFFPKTNRDQAYVDIQLPLGSSVSETTKVANGIADKLKNNDSITNTFSFTGNSGPRFYYNLVQQPNESHIARIVFETKADVAVADVVNRLNDEFKVQFPNFIVTAHELGQGPPIESPIEVRVLANTNQNALGAAEALFALLNERVDTKSVRRAYVLGKPALNLATNKQQLQVSNITEQQLSQYLAWQTTGLTATTLNYTLDPIDLVVAVPQPVNNSTELLSTQILTDTRQFIPASLFLEQSVVGIPPVAVRQDGFHTLTVLSDVAEGYSEEEIIEQLQLKAKVLTEEFGVTIEFGGEAAESEQANSALLVAMPAGIVLLFVALVLQFNSYRLSLVVMCSIPLGAIGAPAMLSLVNIPFGFMSILGVLALAGIVVNTAIILIESTLQGIKNGLQRKKAIAAAVNERFRPILLTTITTIIGMLPLTSSQSPLWPPLAWAVIGGLITSTALMMFIMPLALNLLLKPVRNDIQTQ</sequence>
<feature type="transmembrane region" description="Helical" evidence="1">
    <location>
        <begin position="971"/>
        <end position="997"/>
    </location>
</feature>
<dbReference type="RefSeq" id="WP_138589539.1">
    <property type="nucleotide sequence ID" value="NZ_PNBX01000002.1"/>
</dbReference>
<reference evidence="3" key="2">
    <citation type="submission" date="2019-06" db="EMBL/GenBank/DDBJ databases">
        <title>Co-occurence of chitin degradation, pigmentation and bioactivity in marine Pseudoalteromonas.</title>
        <authorList>
            <person name="Sonnenschein E.C."/>
            <person name="Bech P.K."/>
        </authorList>
    </citation>
    <scope>NUCLEOTIDE SEQUENCE [LARGE SCALE GENOMIC DNA]</scope>
    <source>
        <strain evidence="3">S3790</strain>
    </source>
</reference>
<comment type="caution">
    <text evidence="2">The sequence shown here is derived from an EMBL/GenBank/DDBJ whole genome shotgun (WGS) entry which is preliminary data.</text>
</comment>
<feature type="transmembrane region" description="Helical" evidence="1">
    <location>
        <begin position="356"/>
        <end position="379"/>
    </location>
</feature>
<feature type="transmembrane region" description="Helical" evidence="1">
    <location>
        <begin position="868"/>
        <end position="890"/>
    </location>
</feature>
<dbReference type="Gene3D" id="3.30.70.1430">
    <property type="entry name" value="Multidrug efflux transporter AcrB pore domain"/>
    <property type="match status" value="2"/>
</dbReference>
<organism evidence="2 3">
    <name type="scientific">Pseudoalteromonas aurantia</name>
    <dbReference type="NCBI Taxonomy" id="43654"/>
    <lineage>
        <taxon>Bacteria</taxon>
        <taxon>Pseudomonadati</taxon>
        <taxon>Pseudomonadota</taxon>
        <taxon>Gammaproteobacteria</taxon>
        <taxon>Alteromonadales</taxon>
        <taxon>Pseudoalteromonadaceae</taxon>
        <taxon>Pseudoalteromonas</taxon>
    </lineage>
</organism>
<dbReference type="Gene3D" id="3.30.70.1320">
    <property type="entry name" value="Multidrug efflux transporter AcrB pore domain like"/>
    <property type="match status" value="1"/>
</dbReference>
<dbReference type="AlphaFoldDB" id="A0A5S3VED1"/>
<feature type="transmembrane region" description="Helical" evidence="1">
    <location>
        <begin position="385"/>
        <end position="407"/>
    </location>
</feature>
<reference evidence="2 3" key="1">
    <citation type="submission" date="2018-01" db="EMBL/GenBank/DDBJ databases">
        <authorList>
            <person name="Paulsen S."/>
            <person name="Gram L.K."/>
        </authorList>
    </citation>
    <scope>NUCLEOTIDE SEQUENCE [LARGE SCALE GENOMIC DNA]</scope>
    <source>
        <strain evidence="2 3">S3790</strain>
    </source>
</reference>
<feature type="transmembrane region" description="Helical" evidence="1">
    <location>
        <begin position="459"/>
        <end position="481"/>
    </location>
</feature>
<dbReference type="Gene3D" id="1.20.1640.10">
    <property type="entry name" value="Multidrug efflux transporter AcrB transmembrane domain"/>
    <property type="match status" value="2"/>
</dbReference>
<dbReference type="SUPFAM" id="SSF82693">
    <property type="entry name" value="Multidrug efflux transporter AcrB pore domain, PN1, PN2, PC1 and PC2 subdomains"/>
    <property type="match status" value="1"/>
</dbReference>
<keyword evidence="1" id="KW-0472">Membrane</keyword>
<dbReference type="Proteomes" id="UP000307217">
    <property type="component" value="Unassembled WGS sequence"/>
</dbReference>
<dbReference type="Pfam" id="PF00873">
    <property type="entry name" value="ACR_tran"/>
    <property type="match status" value="1"/>
</dbReference>
<dbReference type="OrthoDB" id="9757940at2"/>
<evidence type="ECO:0000256" key="1">
    <source>
        <dbReference type="SAM" id="Phobius"/>
    </source>
</evidence>
<keyword evidence="1" id="KW-0812">Transmembrane</keyword>
<feature type="transmembrane region" description="Helical" evidence="1">
    <location>
        <begin position="427"/>
        <end position="447"/>
    </location>
</feature>
<keyword evidence="1" id="KW-1133">Transmembrane helix</keyword>
<evidence type="ECO:0000313" key="3">
    <source>
        <dbReference type="Proteomes" id="UP000307217"/>
    </source>
</evidence>
<dbReference type="Gene3D" id="3.30.70.1440">
    <property type="entry name" value="Multidrug efflux transporter AcrB pore domain"/>
    <property type="match status" value="1"/>
</dbReference>
<dbReference type="GO" id="GO:0005886">
    <property type="term" value="C:plasma membrane"/>
    <property type="evidence" value="ECO:0007669"/>
    <property type="project" value="TreeGrafter"/>
</dbReference>
<feature type="transmembrane region" description="Helical" evidence="1">
    <location>
        <begin position="942"/>
        <end position="959"/>
    </location>
</feature>